<accession>R0HER3</accession>
<proteinExistence type="predicted"/>
<gene>
    <name evidence="1" type="ORF">CARUB_v10024289mg</name>
</gene>
<organism evidence="1 2">
    <name type="scientific">Capsella rubella</name>
    <dbReference type="NCBI Taxonomy" id="81985"/>
    <lineage>
        <taxon>Eukaryota</taxon>
        <taxon>Viridiplantae</taxon>
        <taxon>Streptophyta</taxon>
        <taxon>Embryophyta</taxon>
        <taxon>Tracheophyta</taxon>
        <taxon>Spermatophyta</taxon>
        <taxon>Magnoliopsida</taxon>
        <taxon>eudicotyledons</taxon>
        <taxon>Gunneridae</taxon>
        <taxon>Pentapetalae</taxon>
        <taxon>rosids</taxon>
        <taxon>malvids</taxon>
        <taxon>Brassicales</taxon>
        <taxon>Brassicaceae</taxon>
        <taxon>Camelineae</taxon>
        <taxon>Capsella</taxon>
    </lineage>
</organism>
<feature type="non-terminal residue" evidence="1">
    <location>
        <position position="1"/>
    </location>
</feature>
<dbReference type="AlphaFoldDB" id="R0HER3"/>
<keyword evidence="2" id="KW-1185">Reference proteome</keyword>
<dbReference type="EMBL" id="KB870808">
    <property type="protein sequence ID" value="EOA28104.1"/>
    <property type="molecule type" value="Genomic_DNA"/>
</dbReference>
<protein>
    <submittedName>
        <fullName evidence="1">Uncharacterized protein</fullName>
    </submittedName>
</protein>
<evidence type="ECO:0000313" key="1">
    <source>
        <dbReference type="EMBL" id="EOA28104.1"/>
    </source>
</evidence>
<name>R0HER3_9BRAS</name>
<evidence type="ECO:0000313" key="2">
    <source>
        <dbReference type="Proteomes" id="UP000029121"/>
    </source>
</evidence>
<dbReference type="Proteomes" id="UP000029121">
    <property type="component" value="Unassembled WGS sequence"/>
</dbReference>
<sequence>ATISFWDGNKNQAKVKGPRGGRSSWLNPEACVYECQYVAEENHSSQGTGGSVASDPCIWRRCHSLCPLFESQSLCSSLFSAFNFLPVEQGDLYSVKRRFRPTWRVKGNKKAASFVKFRRWWKGIDFFHKAYFFYANT</sequence>
<reference evidence="2" key="1">
    <citation type="journal article" date="2013" name="Nat. Genet.">
        <title>The Capsella rubella genome and the genomic consequences of rapid mating system evolution.</title>
        <authorList>
            <person name="Slotte T."/>
            <person name="Hazzouri K.M."/>
            <person name="Agren J.A."/>
            <person name="Koenig D."/>
            <person name="Maumus F."/>
            <person name="Guo Y.L."/>
            <person name="Steige K."/>
            <person name="Platts A.E."/>
            <person name="Escobar J.S."/>
            <person name="Newman L.K."/>
            <person name="Wang W."/>
            <person name="Mandakova T."/>
            <person name="Vello E."/>
            <person name="Smith L.M."/>
            <person name="Henz S.R."/>
            <person name="Steffen J."/>
            <person name="Takuno S."/>
            <person name="Brandvain Y."/>
            <person name="Coop G."/>
            <person name="Andolfatto P."/>
            <person name="Hu T.T."/>
            <person name="Blanchette M."/>
            <person name="Clark R.M."/>
            <person name="Quesneville H."/>
            <person name="Nordborg M."/>
            <person name="Gaut B.S."/>
            <person name="Lysak M.A."/>
            <person name="Jenkins J."/>
            <person name="Grimwood J."/>
            <person name="Chapman J."/>
            <person name="Prochnik S."/>
            <person name="Shu S."/>
            <person name="Rokhsar D."/>
            <person name="Schmutz J."/>
            <person name="Weigel D."/>
            <person name="Wright S.I."/>
        </authorList>
    </citation>
    <scope>NUCLEOTIDE SEQUENCE [LARGE SCALE GENOMIC DNA]</scope>
    <source>
        <strain evidence="2">cv. Monte Gargano</strain>
    </source>
</reference>
<dbReference type="STRING" id="81985.R0HER3"/>